<reference evidence="2" key="1">
    <citation type="journal article" date="2019" name="Nat. Commun.">
        <title>The genome of broomcorn millet.</title>
        <authorList>
            <person name="Zou C."/>
            <person name="Miki D."/>
            <person name="Li D."/>
            <person name="Tang Q."/>
            <person name="Xiao L."/>
            <person name="Rajput S."/>
            <person name="Deng P."/>
            <person name="Jia W."/>
            <person name="Huang R."/>
            <person name="Zhang M."/>
            <person name="Sun Y."/>
            <person name="Hu J."/>
            <person name="Fu X."/>
            <person name="Schnable P.S."/>
            <person name="Li F."/>
            <person name="Zhang H."/>
            <person name="Feng B."/>
            <person name="Zhu X."/>
            <person name="Liu R."/>
            <person name="Schnable J.C."/>
            <person name="Zhu J.-K."/>
            <person name="Zhang H."/>
        </authorList>
    </citation>
    <scope>NUCLEOTIDE SEQUENCE [LARGE SCALE GENOMIC DNA]</scope>
</reference>
<name>A0A3L6RN34_PANMI</name>
<dbReference type="EMBL" id="PQIB02000008">
    <property type="protein sequence ID" value="RLN05462.1"/>
    <property type="molecule type" value="Genomic_DNA"/>
</dbReference>
<sequence>MCISKGNRASAARPIKLYGVMFEDQKKMIRDVHFDGLLKIECSTIPAELANWLMFECFNADTSELILPGSGRIPVTTQSVADILHLPSKPKSNISLTWTP</sequence>
<dbReference type="AlphaFoldDB" id="A0A3L6RN34"/>
<gene>
    <name evidence="1" type="ORF">C2845_PM13G25870</name>
</gene>
<proteinExistence type="predicted"/>
<keyword evidence="2" id="KW-1185">Reference proteome</keyword>
<evidence type="ECO:0000313" key="1">
    <source>
        <dbReference type="EMBL" id="RLN05462.1"/>
    </source>
</evidence>
<evidence type="ECO:0000313" key="2">
    <source>
        <dbReference type="Proteomes" id="UP000275267"/>
    </source>
</evidence>
<organism evidence="1 2">
    <name type="scientific">Panicum miliaceum</name>
    <name type="common">Proso millet</name>
    <name type="synonym">Broomcorn millet</name>
    <dbReference type="NCBI Taxonomy" id="4540"/>
    <lineage>
        <taxon>Eukaryota</taxon>
        <taxon>Viridiplantae</taxon>
        <taxon>Streptophyta</taxon>
        <taxon>Embryophyta</taxon>
        <taxon>Tracheophyta</taxon>
        <taxon>Spermatophyta</taxon>
        <taxon>Magnoliopsida</taxon>
        <taxon>Liliopsida</taxon>
        <taxon>Poales</taxon>
        <taxon>Poaceae</taxon>
        <taxon>PACMAD clade</taxon>
        <taxon>Panicoideae</taxon>
        <taxon>Panicodae</taxon>
        <taxon>Paniceae</taxon>
        <taxon>Panicinae</taxon>
        <taxon>Panicum</taxon>
        <taxon>Panicum sect. Panicum</taxon>
    </lineage>
</organism>
<dbReference type="Proteomes" id="UP000275267">
    <property type="component" value="Unassembled WGS sequence"/>
</dbReference>
<comment type="caution">
    <text evidence="1">The sequence shown here is derived from an EMBL/GenBank/DDBJ whole genome shotgun (WGS) entry which is preliminary data.</text>
</comment>
<accession>A0A3L6RN34</accession>
<protein>
    <submittedName>
        <fullName evidence="1">Uncharacterized protein</fullName>
    </submittedName>
</protein>
<dbReference type="OrthoDB" id="669288at2759"/>